<evidence type="ECO:0000313" key="2">
    <source>
        <dbReference type="EMBL" id="RAK55965.1"/>
    </source>
</evidence>
<name>A0A328ANN5_9CAUL</name>
<accession>A0A328ANN5</accession>
<reference evidence="3" key="1">
    <citation type="submission" date="2018-05" db="EMBL/GenBank/DDBJ databases">
        <authorList>
            <person name="Li X."/>
        </authorList>
    </citation>
    <scope>NUCLEOTIDE SEQUENCE [LARGE SCALE GENOMIC DNA]</scope>
    <source>
        <strain evidence="3">LX32</strain>
    </source>
</reference>
<gene>
    <name evidence="2" type="ORF">DJ017_16330</name>
</gene>
<evidence type="ECO:0000313" key="3">
    <source>
        <dbReference type="Proteomes" id="UP000249254"/>
    </source>
</evidence>
<sequence length="157" mass="17294">MPVENTDLERRVLAHEQILQALMAQLAEGQPGLLDRMHERFASARRGAHEHDYVETADYAEAFLHEVMRLGRVQDAKSANRPSVTPQKTTPAAKANNPDPPVVIRAAPVGGVWRVTRDHVFLGDYLAEGPARDAAAKAVREIESQGGRAELVFEAPR</sequence>
<evidence type="ECO:0000256" key="1">
    <source>
        <dbReference type="SAM" id="MobiDB-lite"/>
    </source>
</evidence>
<dbReference type="EMBL" id="QFYQ01000001">
    <property type="protein sequence ID" value="RAK55965.1"/>
    <property type="molecule type" value="Genomic_DNA"/>
</dbReference>
<dbReference type="RefSeq" id="WP_111529713.1">
    <property type="nucleotide sequence ID" value="NZ_JBHRSG010000003.1"/>
</dbReference>
<feature type="region of interest" description="Disordered" evidence="1">
    <location>
        <begin position="74"/>
        <end position="101"/>
    </location>
</feature>
<proteinExistence type="predicted"/>
<dbReference type="AlphaFoldDB" id="A0A328ANN5"/>
<dbReference type="OrthoDB" id="7173342at2"/>
<protein>
    <submittedName>
        <fullName evidence="2">Uncharacterized protein</fullName>
    </submittedName>
</protein>
<dbReference type="Proteomes" id="UP000249254">
    <property type="component" value="Unassembled WGS sequence"/>
</dbReference>
<keyword evidence="3" id="KW-1185">Reference proteome</keyword>
<feature type="compositionally biased region" description="Polar residues" evidence="1">
    <location>
        <begin position="80"/>
        <end position="90"/>
    </location>
</feature>
<organism evidence="2 3">
    <name type="scientific">Phenylobacterium soli</name>
    <dbReference type="NCBI Taxonomy" id="2170551"/>
    <lineage>
        <taxon>Bacteria</taxon>
        <taxon>Pseudomonadati</taxon>
        <taxon>Pseudomonadota</taxon>
        <taxon>Alphaproteobacteria</taxon>
        <taxon>Caulobacterales</taxon>
        <taxon>Caulobacteraceae</taxon>
        <taxon>Phenylobacterium</taxon>
    </lineage>
</organism>
<comment type="caution">
    <text evidence="2">The sequence shown here is derived from an EMBL/GenBank/DDBJ whole genome shotgun (WGS) entry which is preliminary data.</text>
</comment>